<dbReference type="EMBL" id="BAAAGS010000033">
    <property type="protein sequence ID" value="GAA0541401.1"/>
    <property type="molecule type" value="Genomic_DNA"/>
</dbReference>
<name>A0ABP3NDI5_SACER</name>
<comment type="caution">
    <text evidence="2">The sequence shown here is derived from an EMBL/GenBank/DDBJ whole genome shotgun (WGS) entry which is preliminary data.</text>
</comment>
<dbReference type="SUPFAM" id="SSF51445">
    <property type="entry name" value="(Trans)glycosidases"/>
    <property type="match status" value="1"/>
</dbReference>
<accession>A0ABP3NDI5</accession>
<reference evidence="3" key="1">
    <citation type="journal article" date="2019" name="Int. J. Syst. Evol. Microbiol.">
        <title>The Global Catalogue of Microorganisms (GCM) 10K type strain sequencing project: providing services to taxonomists for standard genome sequencing and annotation.</title>
        <authorList>
            <consortium name="The Broad Institute Genomics Platform"/>
            <consortium name="The Broad Institute Genome Sequencing Center for Infectious Disease"/>
            <person name="Wu L."/>
            <person name="Ma J."/>
        </authorList>
    </citation>
    <scope>NUCLEOTIDE SEQUENCE [LARGE SCALE GENOMIC DNA]</scope>
    <source>
        <strain evidence="3">JCM 10303</strain>
    </source>
</reference>
<protein>
    <recommendedName>
        <fullName evidence="4">Glycosyl hydrolase-like 10 domain-containing protein</fullName>
    </recommendedName>
</protein>
<feature type="compositionally biased region" description="Basic and acidic residues" evidence="1">
    <location>
        <begin position="498"/>
        <end position="514"/>
    </location>
</feature>
<dbReference type="Gene3D" id="3.20.20.70">
    <property type="entry name" value="Aldolase class I"/>
    <property type="match status" value="1"/>
</dbReference>
<evidence type="ECO:0008006" key="4">
    <source>
        <dbReference type="Google" id="ProtNLM"/>
    </source>
</evidence>
<organism evidence="2 3">
    <name type="scientific">Saccharopolyspora erythraea</name>
    <name type="common">Streptomyces erythraeus</name>
    <dbReference type="NCBI Taxonomy" id="1836"/>
    <lineage>
        <taxon>Bacteria</taxon>
        <taxon>Bacillati</taxon>
        <taxon>Actinomycetota</taxon>
        <taxon>Actinomycetes</taxon>
        <taxon>Pseudonocardiales</taxon>
        <taxon>Pseudonocardiaceae</taxon>
        <taxon>Saccharopolyspora</taxon>
    </lineage>
</organism>
<sequence>MGFIDTDLSFDPKDPYFPAPGTYGVEWGVQVFTEDNGYAIHAGCAYVHETDRVTVHSDRFALFGQQTTVDAGVVDAEVVNRDGVLEWSIKVRHTEAVKAVKLMLRGLPPEQLRAGWWTPNTGRGWAHGVNGHRIQLEYPGPDMATAWLAVGDEAECSTLSIRDPRVRRQIVHVRHPQYSPLPIVEVVHVTSADDRSQTYRVPPVRLRVRASSAVADQDLDDHLAFAEKAHGLRPWETRPDVPDWMRRVALVVTLHGQHWTGYVFNTFPQMEEALRFVTQHIEGHRVLAYLPGWEGRYYYAYPQYRPGPDLGGDEGFAALAGTARELGVRLMPMFGGHGANVKQYPKWEDAVLRNDTNRYVELLNRPDWDTDRVGEGNQVFLNPGEPGFRAHLVESISAMVREFGVDAAFLDTLGYWFNDPRYDVMDGCRLLRAELLQRHPDLLLAVEGWWDALSALFPLGQHWFGTDRDIRKPRVLTRYARTTGHLAEGTPGPGSTGVHEKGFVPRPPDTSREGHIPVLGIVDDTLPTHAEEVAAICRWARDNGPR</sequence>
<evidence type="ECO:0000313" key="3">
    <source>
        <dbReference type="Proteomes" id="UP001500729"/>
    </source>
</evidence>
<evidence type="ECO:0000256" key="1">
    <source>
        <dbReference type="SAM" id="MobiDB-lite"/>
    </source>
</evidence>
<dbReference type="RefSeq" id="WP_009946983.1">
    <property type="nucleotide sequence ID" value="NZ_BAAAGS010000033.1"/>
</dbReference>
<dbReference type="InterPro" id="IPR017853">
    <property type="entry name" value="GH"/>
</dbReference>
<dbReference type="Proteomes" id="UP001500729">
    <property type="component" value="Unassembled WGS sequence"/>
</dbReference>
<feature type="region of interest" description="Disordered" evidence="1">
    <location>
        <begin position="483"/>
        <end position="514"/>
    </location>
</feature>
<dbReference type="InterPro" id="IPR013785">
    <property type="entry name" value="Aldolase_TIM"/>
</dbReference>
<gene>
    <name evidence="2" type="ORF">GCM10009533_45520</name>
</gene>
<evidence type="ECO:0000313" key="2">
    <source>
        <dbReference type="EMBL" id="GAA0541401.1"/>
    </source>
</evidence>
<proteinExistence type="predicted"/>
<keyword evidence="3" id="KW-1185">Reference proteome</keyword>